<dbReference type="PANTHER" id="PTHR31635">
    <property type="entry name" value="REVERSE TRANSCRIPTASE DOMAIN-CONTAINING PROTEIN-RELATED"/>
    <property type="match status" value="1"/>
</dbReference>
<evidence type="ECO:0000313" key="2">
    <source>
        <dbReference type="Proteomes" id="UP000694680"/>
    </source>
</evidence>
<evidence type="ECO:0000313" key="1">
    <source>
        <dbReference type="Ensembl" id="ENSGWIP00000055963.1"/>
    </source>
</evidence>
<accession>A0A8C5I986</accession>
<proteinExistence type="predicted"/>
<reference evidence="1" key="1">
    <citation type="submission" date="2020-06" db="EMBL/GenBank/DDBJ databases">
        <authorList>
            <consortium name="Wellcome Sanger Institute Data Sharing"/>
        </authorList>
    </citation>
    <scope>NUCLEOTIDE SEQUENCE [LARGE SCALE GENOMIC DNA]</scope>
</reference>
<reference evidence="1" key="2">
    <citation type="submission" date="2025-08" db="UniProtKB">
        <authorList>
            <consortium name="Ensembl"/>
        </authorList>
    </citation>
    <scope>IDENTIFICATION</scope>
</reference>
<sequence length="60" mass="6624">MPSGASNQKKYKLSLYADDTVIYLNNPKLSIAPLMEIIQEFGSISGYTLNVNKSEIMLIG</sequence>
<dbReference type="AlphaFoldDB" id="A0A8C5I986"/>
<protein>
    <recommendedName>
        <fullName evidence="3">Reverse transcriptase domain-containing protein</fullName>
    </recommendedName>
</protein>
<dbReference type="Proteomes" id="UP000694680">
    <property type="component" value="Chromosome 24"/>
</dbReference>
<keyword evidence="2" id="KW-1185">Reference proteome</keyword>
<dbReference type="PANTHER" id="PTHR31635:SF196">
    <property type="entry name" value="REVERSE TRANSCRIPTASE DOMAIN-CONTAINING PROTEIN-RELATED"/>
    <property type="match status" value="1"/>
</dbReference>
<organism evidence="1 2">
    <name type="scientific">Gouania willdenowi</name>
    <name type="common">Blunt-snouted clingfish</name>
    <name type="synonym">Lepadogaster willdenowi</name>
    <dbReference type="NCBI Taxonomy" id="441366"/>
    <lineage>
        <taxon>Eukaryota</taxon>
        <taxon>Metazoa</taxon>
        <taxon>Chordata</taxon>
        <taxon>Craniata</taxon>
        <taxon>Vertebrata</taxon>
        <taxon>Euteleostomi</taxon>
        <taxon>Actinopterygii</taxon>
        <taxon>Neopterygii</taxon>
        <taxon>Teleostei</taxon>
        <taxon>Neoteleostei</taxon>
        <taxon>Acanthomorphata</taxon>
        <taxon>Ovalentaria</taxon>
        <taxon>Blenniimorphae</taxon>
        <taxon>Blenniiformes</taxon>
        <taxon>Gobiesocoidei</taxon>
        <taxon>Gobiesocidae</taxon>
        <taxon>Gobiesocinae</taxon>
        <taxon>Gouania</taxon>
    </lineage>
</organism>
<evidence type="ECO:0008006" key="3">
    <source>
        <dbReference type="Google" id="ProtNLM"/>
    </source>
</evidence>
<dbReference type="Ensembl" id="ENSGWIT00000060236.1">
    <property type="protein sequence ID" value="ENSGWIP00000055963.1"/>
    <property type="gene ID" value="ENSGWIG00000026579.1"/>
</dbReference>
<reference evidence="1" key="3">
    <citation type="submission" date="2025-09" db="UniProtKB">
        <authorList>
            <consortium name="Ensembl"/>
        </authorList>
    </citation>
    <scope>IDENTIFICATION</scope>
</reference>
<name>A0A8C5I986_GOUWI</name>